<keyword evidence="3" id="KW-1185">Reference proteome</keyword>
<dbReference type="Pfam" id="PF12146">
    <property type="entry name" value="Hydrolase_4"/>
    <property type="match status" value="1"/>
</dbReference>
<dbReference type="EMBL" id="JACIEQ010000005">
    <property type="protein sequence ID" value="MBB4023357.1"/>
    <property type="molecule type" value="Genomic_DNA"/>
</dbReference>
<dbReference type="AlphaFoldDB" id="A0A840CN12"/>
<dbReference type="InterPro" id="IPR029058">
    <property type="entry name" value="AB_hydrolase_fold"/>
</dbReference>
<dbReference type="RefSeq" id="WP_054539551.1">
    <property type="nucleotide sequence ID" value="NZ_JACIEQ010000005.1"/>
</dbReference>
<sequence>MRDAPYFGDLADGPDGAAYWLTAADGVRLRVAAWRGGDRGTVLLFPGRTEYVEKYGRAASDFLKRGYSTVAIDWRGQGLADRLVPNPLVGYVRRFTEYQHDVAALMAALPALNLPRPLHVLAHSMGGCIALRALINGMPVRSAAFSAPMWDINLPRRMRPVARIVGAASHPFGFSKRFVPGTSLQKTYVDAADFAGNELTTDADMYAYMRAQVAARVELALGGPSIGWVGAALREVAALSRHPSPALPVITFLGSEERIVCSTAIARRMARWPGGRLVEVPGARHEVMMETLDTRARFFDETSAFFTAAQDAAQPGPEAA</sequence>
<feature type="domain" description="Serine aminopeptidase S33" evidence="1">
    <location>
        <begin position="39"/>
        <end position="291"/>
    </location>
</feature>
<dbReference type="InterPro" id="IPR051044">
    <property type="entry name" value="MAG_DAG_Lipase"/>
</dbReference>
<keyword evidence="2" id="KW-0378">Hydrolase</keyword>
<evidence type="ECO:0000313" key="3">
    <source>
        <dbReference type="Proteomes" id="UP000585681"/>
    </source>
</evidence>
<proteinExistence type="predicted"/>
<evidence type="ECO:0000313" key="2">
    <source>
        <dbReference type="EMBL" id="MBB4023357.1"/>
    </source>
</evidence>
<organism evidence="2 3">
    <name type="scientific">Actibacterium naphthalenivorans</name>
    <dbReference type="NCBI Taxonomy" id="1614693"/>
    <lineage>
        <taxon>Bacteria</taxon>
        <taxon>Pseudomonadati</taxon>
        <taxon>Pseudomonadota</taxon>
        <taxon>Alphaproteobacteria</taxon>
        <taxon>Rhodobacterales</taxon>
        <taxon>Roseobacteraceae</taxon>
        <taxon>Actibacterium</taxon>
    </lineage>
</organism>
<dbReference type="PANTHER" id="PTHR11614">
    <property type="entry name" value="PHOSPHOLIPASE-RELATED"/>
    <property type="match status" value="1"/>
</dbReference>
<comment type="caution">
    <text evidence="2">The sequence shown here is derived from an EMBL/GenBank/DDBJ whole genome shotgun (WGS) entry which is preliminary data.</text>
</comment>
<reference evidence="2" key="1">
    <citation type="submission" date="2020-08" db="EMBL/GenBank/DDBJ databases">
        <title>Genomic Encyclopedia of Type Strains, Phase IV (KMG-IV): sequencing the most valuable type-strain genomes for metagenomic binning, comparative biology and taxonomic classification.</title>
        <authorList>
            <person name="Goeker M."/>
        </authorList>
    </citation>
    <scope>NUCLEOTIDE SEQUENCE [LARGE SCALE GENOMIC DNA]</scope>
    <source>
        <strain evidence="2">DSM 105040</strain>
    </source>
</reference>
<dbReference type="SUPFAM" id="SSF53474">
    <property type="entry name" value="alpha/beta-Hydrolases"/>
    <property type="match status" value="1"/>
</dbReference>
<name>A0A840CN12_9RHOB</name>
<evidence type="ECO:0000259" key="1">
    <source>
        <dbReference type="Pfam" id="PF12146"/>
    </source>
</evidence>
<dbReference type="InterPro" id="IPR022742">
    <property type="entry name" value="Hydrolase_4"/>
</dbReference>
<accession>A0A840CN12</accession>
<dbReference type="GO" id="GO:0004622">
    <property type="term" value="F:phosphatidylcholine lysophospholipase activity"/>
    <property type="evidence" value="ECO:0007669"/>
    <property type="project" value="UniProtKB-EC"/>
</dbReference>
<protein>
    <submittedName>
        <fullName evidence="2">Lysophospholipase</fullName>
        <ecNumber evidence="2">3.1.1.5</ecNumber>
    </submittedName>
</protein>
<dbReference type="Gene3D" id="3.40.50.1820">
    <property type="entry name" value="alpha/beta hydrolase"/>
    <property type="match status" value="1"/>
</dbReference>
<dbReference type="Proteomes" id="UP000585681">
    <property type="component" value="Unassembled WGS sequence"/>
</dbReference>
<gene>
    <name evidence="2" type="ORF">GGR17_003186</name>
</gene>
<dbReference type="EC" id="3.1.1.5" evidence="2"/>